<protein>
    <submittedName>
        <fullName evidence="1">Uncharacterized protein</fullName>
    </submittedName>
</protein>
<evidence type="ECO:0000313" key="2">
    <source>
        <dbReference type="Proteomes" id="UP000193224"/>
    </source>
</evidence>
<evidence type="ECO:0000313" key="1">
    <source>
        <dbReference type="EMBL" id="SMC14322.1"/>
    </source>
</evidence>
<dbReference type="Proteomes" id="UP000193224">
    <property type="component" value="Unassembled WGS sequence"/>
</dbReference>
<name>A0A1X7BXJ6_9RHOB</name>
<accession>A0A1X7BXJ6</accession>
<organism evidence="1 2">
    <name type="scientific">Roseovarius aestuarii</name>
    <dbReference type="NCBI Taxonomy" id="475083"/>
    <lineage>
        <taxon>Bacteria</taxon>
        <taxon>Pseudomonadati</taxon>
        <taxon>Pseudomonadota</taxon>
        <taxon>Alphaproteobacteria</taxon>
        <taxon>Rhodobacterales</taxon>
        <taxon>Roseobacteraceae</taxon>
        <taxon>Roseovarius</taxon>
    </lineage>
</organism>
<dbReference type="EMBL" id="FWXB01000024">
    <property type="protein sequence ID" value="SMC14322.1"/>
    <property type="molecule type" value="Genomic_DNA"/>
</dbReference>
<sequence length="53" mass="5971">MKQTVNILPKSKCCTMRRPMSPLEQRVRFILWQSGVSGVSARSIAHHIYGASL</sequence>
<dbReference type="AlphaFoldDB" id="A0A1X7BXJ6"/>
<gene>
    <name evidence="1" type="ORF">ROA7745_04188</name>
</gene>
<proteinExistence type="predicted"/>
<keyword evidence="2" id="KW-1185">Reference proteome</keyword>
<reference evidence="1 2" key="1">
    <citation type="submission" date="2017-03" db="EMBL/GenBank/DDBJ databases">
        <authorList>
            <person name="Afonso C.L."/>
            <person name="Miller P.J."/>
            <person name="Scott M.A."/>
            <person name="Spackman E."/>
            <person name="Goraichik I."/>
            <person name="Dimitrov K.M."/>
            <person name="Suarez D.L."/>
            <person name="Swayne D.E."/>
        </authorList>
    </citation>
    <scope>NUCLEOTIDE SEQUENCE [LARGE SCALE GENOMIC DNA]</scope>
    <source>
        <strain evidence="1 2">CECT 7745</strain>
    </source>
</reference>